<comment type="caution">
    <text evidence="1">The sequence shown here is derived from an EMBL/GenBank/DDBJ whole genome shotgun (WGS) entry which is preliminary data.</text>
</comment>
<evidence type="ECO:0000313" key="1">
    <source>
        <dbReference type="EMBL" id="TCP61239.1"/>
    </source>
</evidence>
<dbReference type="AlphaFoldDB" id="A0A4R2RFV7"/>
<dbReference type="RefSeq" id="WP_131849984.1">
    <property type="nucleotide sequence ID" value="NZ_SLXV01000064.1"/>
</dbReference>
<accession>A0A4R2RFV7</accession>
<evidence type="ECO:0000313" key="2">
    <source>
        <dbReference type="Proteomes" id="UP000294746"/>
    </source>
</evidence>
<keyword evidence="2" id="KW-1185">Reference proteome</keyword>
<name>A0A4R2RFV7_9BACL</name>
<sequence length="63" mass="7567">MLKRCVKCYHDHSRDEVCEMLDNHISRLSHYLTDEELQSELAFMIEKVMPNQIKTRRNSNESI</sequence>
<gene>
    <name evidence="1" type="ORF">EDD57_1645</name>
</gene>
<protein>
    <submittedName>
        <fullName evidence="1">Uncharacterized protein</fullName>
    </submittedName>
</protein>
<organism evidence="1 2">
    <name type="scientific">Baia soyae</name>
    <dbReference type="NCBI Taxonomy" id="1544746"/>
    <lineage>
        <taxon>Bacteria</taxon>
        <taxon>Bacillati</taxon>
        <taxon>Bacillota</taxon>
        <taxon>Bacilli</taxon>
        <taxon>Bacillales</taxon>
        <taxon>Thermoactinomycetaceae</taxon>
        <taxon>Baia</taxon>
    </lineage>
</organism>
<dbReference type="Proteomes" id="UP000294746">
    <property type="component" value="Unassembled WGS sequence"/>
</dbReference>
<reference evidence="1 2" key="1">
    <citation type="submission" date="2019-03" db="EMBL/GenBank/DDBJ databases">
        <title>Genomic Encyclopedia of Type Strains, Phase IV (KMG-IV): sequencing the most valuable type-strain genomes for metagenomic binning, comparative biology and taxonomic classification.</title>
        <authorList>
            <person name="Goeker M."/>
        </authorList>
    </citation>
    <scope>NUCLEOTIDE SEQUENCE [LARGE SCALE GENOMIC DNA]</scope>
    <source>
        <strain evidence="1 2">DSM 46831</strain>
    </source>
</reference>
<dbReference type="EMBL" id="SLXV01000064">
    <property type="protein sequence ID" value="TCP61239.1"/>
    <property type="molecule type" value="Genomic_DNA"/>
</dbReference>
<proteinExistence type="predicted"/>